<dbReference type="EMBL" id="PUEC01000011">
    <property type="protein sequence ID" value="PWB02620.1"/>
    <property type="molecule type" value="Genomic_DNA"/>
</dbReference>
<evidence type="ECO:0000313" key="2">
    <source>
        <dbReference type="EMBL" id="PWB02620.1"/>
    </source>
</evidence>
<dbReference type="GeneID" id="82525940"/>
<reference evidence="3" key="1">
    <citation type="submission" date="2018-02" db="EMBL/GenBank/DDBJ databases">
        <authorList>
            <person name="Clavel T."/>
            <person name="Strowig T."/>
        </authorList>
    </citation>
    <scope>NUCLEOTIDE SEQUENCE [LARGE SCALE GENOMIC DNA]</scope>
    <source>
        <strain evidence="3">DSM 103720</strain>
    </source>
</reference>
<organism evidence="2 3">
    <name type="scientific">Duncaniella muris</name>
    <dbReference type="NCBI Taxonomy" id="2094150"/>
    <lineage>
        <taxon>Bacteria</taxon>
        <taxon>Pseudomonadati</taxon>
        <taxon>Bacteroidota</taxon>
        <taxon>Bacteroidia</taxon>
        <taxon>Bacteroidales</taxon>
        <taxon>Muribaculaceae</taxon>
        <taxon>Duncaniella</taxon>
    </lineage>
</organism>
<comment type="caution">
    <text evidence="2">The sequence shown here is derived from an EMBL/GenBank/DDBJ whole genome shotgun (WGS) entry which is preliminary data.</text>
</comment>
<feature type="signal peptide" evidence="1">
    <location>
        <begin position="1"/>
        <end position="22"/>
    </location>
</feature>
<evidence type="ECO:0000256" key="1">
    <source>
        <dbReference type="SAM" id="SignalP"/>
    </source>
</evidence>
<name>A0A2V1IQH7_9BACT</name>
<protein>
    <submittedName>
        <fullName evidence="2">Uncharacterized protein</fullName>
    </submittedName>
</protein>
<evidence type="ECO:0000313" key="3">
    <source>
        <dbReference type="Proteomes" id="UP000244905"/>
    </source>
</evidence>
<dbReference type="AlphaFoldDB" id="A0A2V1IQH7"/>
<keyword evidence="3" id="KW-1185">Reference proteome</keyword>
<gene>
    <name evidence="2" type="ORF">C5O23_06235</name>
</gene>
<keyword evidence="1" id="KW-0732">Signal</keyword>
<dbReference type="Proteomes" id="UP000244905">
    <property type="component" value="Unassembled WGS sequence"/>
</dbReference>
<sequence length="315" mass="35114">MKLFAKILAGTCMVLSAQTLLAAPPKLMIVPDKTWCIEKGYVIETERNGKVRQREDYDKALVDPDFKNVQLAISQIMAERNFPVISGESQSETDDEDEMLDEAFEGAETGSGVQTNAYDELLKRNKPDITLKIGWNINNAGSIYSADYRIEAIDTYSNKSVAPIAGQTGEMRRTVPLSVALKQTAKNNMDDFCQKLQTYFDDIHANGREIRLDVRIIDNGSGTTMNQEFEGQELSEIIYNWVSDNTVNHQFSQRSGGRNMARYDQVRIPLNGSDGRPQDASRWVKGLQDKLKSLGLVAENASTGLGAARIYIGEK</sequence>
<dbReference type="Pfam" id="PF19672">
    <property type="entry name" value="DUF6175"/>
    <property type="match status" value="1"/>
</dbReference>
<feature type="chain" id="PRO_5016004911" evidence="1">
    <location>
        <begin position="23"/>
        <end position="315"/>
    </location>
</feature>
<dbReference type="InterPro" id="IPR046173">
    <property type="entry name" value="DUF6175"/>
</dbReference>
<accession>A0A2V1IQH7</accession>
<dbReference type="RefSeq" id="WP_107032085.1">
    <property type="nucleotide sequence ID" value="NZ_CAOLBL010000001.1"/>
</dbReference>
<proteinExistence type="predicted"/>